<evidence type="ECO:0000313" key="4">
    <source>
        <dbReference type="Proteomes" id="UP001590950"/>
    </source>
</evidence>
<dbReference type="EMBL" id="JBEFKJ010000024">
    <property type="protein sequence ID" value="KAL2039622.1"/>
    <property type="molecule type" value="Genomic_DNA"/>
</dbReference>
<feature type="region of interest" description="Disordered" evidence="1">
    <location>
        <begin position="143"/>
        <end position="166"/>
    </location>
</feature>
<evidence type="ECO:0000256" key="1">
    <source>
        <dbReference type="SAM" id="MobiDB-lite"/>
    </source>
</evidence>
<dbReference type="InterPro" id="IPR020999">
    <property type="entry name" value="Chitin_synth_reg_RCR"/>
</dbReference>
<reference evidence="3 4" key="1">
    <citation type="submission" date="2024-09" db="EMBL/GenBank/DDBJ databases">
        <title>Rethinking Asexuality: The Enigmatic Case of Functional Sexual Genes in Lepraria (Stereocaulaceae).</title>
        <authorList>
            <person name="Doellman M."/>
            <person name="Sun Y."/>
            <person name="Barcenas-Pena A."/>
            <person name="Lumbsch H.T."/>
            <person name="Grewe F."/>
        </authorList>
    </citation>
    <scope>NUCLEOTIDE SEQUENCE [LARGE SCALE GENOMIC DNA]</scope>
    <source>
        <strain evidence="3 4">Mercado 3170</strain>
    </source>
</reference>
<evidence type="ECO:0000256" key="2">
    <source>
        <dbReference type="SAM" id="Phobius"/>
    </source>
</evidence>
<keyword evidence="2" id="KW-0472">Membrane</keyword>
<sequence>MPLLPRQCNDYNNNYNCGYYDGWSNWGRWVVLAAIIAGAFFLFLAFSCITARRRRRLGQNPYRGTGWAAGRTPPGHAPAQYTGQPAPYYGNNAAPPYSPPANPGAYNAGYYNQGYGGGANQSYFGGQQQGVELQQPENAYARGGENVYAPPAGEPPSKKGGDGIIR</sequence>
<accession>A0ABR4A109</accession>
<dbReference type="Pfam" id="PF12273">
    <property type="entry name" value="RCR"/>
    <property type="match status" value="1"/>
</dbReference>
<dbReference type="Proteomes" id="UP001590950">
    <property type="component" value="Unassembled WGS sequence"/>
</dbReference>
<feature type="compositionally biased region" description="Basic and acidic residues" evidence="1">
    <location>
        <begin position="156"/>
        <end position="166"/>
    </location>
</feature>
<protein>
    <submittedName>
        <fullName evidence="3">Uncharacterized protein</fullName>
    </submittedName>
</protein>
<evidence type="ECO:0000313" key="3">
    <source>
        <dbReference type="EMBL" id="KAL2039622.1"/>
    </source>
</evidence>
<keyword evidence="2" id="KW-0812">Transmembrane</keyword>
<gene>
    <name evidence="3" type="ORF">N7G274_007481</name>
</gene>
<name>A0ABR4A109_9LECA</name>
<proteinExistence type="predicted"/>
<dbReference type="PANTHER" id="PTHR28187">
    <property type="entry name" value="PROTEIN RCR1-RELATED"/>
    <property type="match status" value="1"/>
</dbReference>
<keyword evidence="4" id="KW-1185">Reference proteome</keyword>
<feature type="transmembrane region" description="Helical" evidence="2">
    <location>
        <begin position="29"/>
        <end position="49"/>
    </location>
</feature>
<organism evidence="3 4">
    <name type="scientific">Stereocaulon virgatum</name>
    <dbReference type="NCBI Taxonomy" id="373712"/>
    <lineage>
        <taxon>Eukaryota</taxon>
        <taxon>Fungi</taxon>
        <taxon>Dikarya</taxon>
        <taxon>Ascomycota</taxon>
        <taxon>Pezizomycotina</taxon>
        <taxon>Lecanoromycetes</taxon>
        <taxon>OSLEUM clade</taxon>
        <taxon>Lecanoromycetidae</taxon>
        <taxon>Lecanorales</taxon>
        <taxon>Lecanorineae</taxon>
        <taxon>Stereocaulaceae</taxon>
        <taxon>Stereocaulon</taxon>
    </lineage>
</organism>
<dbReference type="PANTHER" id="PTHR28187:SF1">
    <property type="entry name" value="PROTEIN RCR1-RELATED"/>
    <property type="match status" value="1"/>
</dbReference>
<keyword evidence="2" id="KW-1133">Transmembrane helix</keyword>
<comment type="caution">
    <text evidence="3">The sequence shown here is derived from an EMBL/GenBank/DDBJ whole genome shotgun (WGS) entry which is preliminary data.</text>
</comment>